<reference evidence="2 3" key="1">
    <citation type="journal article" date="2014" name="Appl. Microbiol. Biotechnol.">
        <title>Transformable facultative thermophile Geobacillus stearothermophilus NUB3621 as a host strain for metabolic engineering.</title>
        <authorList>
            <person name="Blanchard K."/>
            <person name="Robic S."/>
            <person name="Matsumura I."/>
        </authorList>
    </citation>
    <scope>NUCLEOTIDE SEQUENCE [LARGE SCALE GENOMIC DNA]</scope>
    <source>
        <strain evidence="2 3">NUB3621</strain>
    </source>
</reference>
<feature type="region of interest" description="Disordered" evidence="1">
    <location>
        <begin position="33"/>
        <end position="53"/>
    </location>
</feature>
<dbReference type="Gene3D" id="2.60.40.3830">
    <property type="match status" value="1"/>
</dbReference>
<accession>A0ABC9VEV4</accession>
<dbReference type="InterPro" id="IPR032366">
    <property type="entry name" value="DUF4871"/>
</dbReference>
<organism evidence="2 3">
    <name type="scientific">Parageobacillus genomosp. 1</name>
    <dbReference type="NCBI Taxonomy" id="1295642"/>
    <lineage>
        <taxon>Bacteria</taxon>
        <taxon>Bacillati</taxon>
        <taxon>Bacillota</taxon>
        <taxon>Bacilli</taxon>
        <taxon>Bacillales</taxon>
        <taxon>Anoxybacillaceae</taxon>
        <taxon>Parageobacillus</taxon>
    </lineage>
</organism>
<dbReference type="AlphaFoldDB" id="A0ABC9VEV4"/>
<sequence length="185" mass="20392">MDVLHIKKIRSIYCLLGAVIVFALTSCSEEAKQPTRGIESHAEETSGAEKPPVHVDEKVIRNIDWQVSPVFSAGGYQMRGVPNKVAFIDAPFFANQNGKYMWHFWGDSIPEGKLTIVAVKEGSGAITPALTWDGKSVWTTRDLGGPNNGADAHLPSNMMLGERGKWALLVYIGDTFWDYVVVEVK</sequence>
<dbReference type="Pfam" id="PF16167">
    <property type="entry name" value="DUF4871"/>
    <property type="match status" value="1"/>
</dbReference>
<evidence type="ECO:0000313" key="2">
    <source>
        <dbReference type="EMBL" id="EZP77038.1"/>
    </source>
</evidence>
<evidence type="ECO:0000256" key="1">
    <source>
        <dbReference type="SAM" id="MobiDB-lite"/>
    </source>
</evidence>
<gene>
    <name evidence="2" type="ORF">H839_10598</name>
</gene>
<dbReference type="EMBL" id="AOTZ01000005">
    <property type="protein sequence ID" value="EZP77038.1"/>
    <property type="molecule type" value="Genomic_DNA"/>
</dbReference>
<protein>
    <recommendedName>
        <fullName evidence="4">DUF4871 domain-containing protein</fullName>
    </recommendedName>
</protein>
<keyword evidence="3" id="KW-1185">Reference proteome</keyword>
<name>A0ABC9VEV4_9BACL</name>
<dbReference type="PROSITE" id="PS51257">
    <property type="entry name" value="PROKAR_LIPOPROTEIN"/>
    <property type="match status" value="1"/>
</dbReference>
<comment type="caution">
    <text evidence="2">The sequence shown here is derived from an EMBL/GenBank/DDBJ whole genome shotgun (WGS) entry which is preliminary data.</text>
</comment>
<dbReference type="RefSeq" id="WP_043905095.1">
    <property type="nucleotide sequence ID" value="NZ_CM002692.1"/>
</dbReference>
<evidence type="ECO:0008006" key="4">
    <source>
        <dbReference type="Google" id="ProtNLM"/>
    </source>
</evidence>
<proteinExistence type="predicted"/>
<dbReference type="Proteomes" id="UP000023566">
    <property type="component" value="Chromosome"/>
</dbReference>
<evidence type="ECO:0000313" key="3">
    <source>
        <dbReference type="Proteomes" id="UP000023566"/>
    </source>
</evidence>
<feature type="compositionally biased region" description="Basic and acidic residues" evidence="1">
    <location>
        <begin position="33"/>
        <end position="44"/>
    </location>
</feature>